<dbReference type="AlphaFoldDB" id="A0A1I6HKD0"/>
<evidence type="ECO:0008006" key="3">
    <source>
        <dbReference type="Google" id="ProtNLM"/>
    </source>
</evidence>
<evidence type="ECO:0000313" key="1">
    <source>
        <dbReference type="EMBL" id="SFR54902.1"/>
    </source>
</evidence>
<reference evidence="1 2" key="1">
    <citation type="submission" date="2016-10" db="EMBL/GenBank/DDBJ databases">
        <authorList>
            <person name="de Groot N.N."/>
        </authorList>
    </citation>
    <scope>NUCLEOTIDE SEQUENCE [LARGE SCALE GENOMIC DNA]</scope>
    <source>
        <strain evidence="1 2">DSM 21019</strain>
    </source>
</reference>
<organism evidence="1 2">
    <name type="scientific">Robiginitalea myxolifaciens</name>
    <dbReference type="NCBI Taxonomy" id="400055"/>
    <lineage>
        <taxon>Bacteria</taxon>
        <taxon>Pseudomonadati</taxon>
        <taxon>Bacteroidota</taxon>
        <taxon>Flavobacteriia</taxon>
        <taxon>Flavobacteriales</taxon>
        <taxon>Flavobacteriaceae</taxon>
        <taxon>Robiginitalea</taxon>
    </lineage>
</organism>
<accession>A0A1I6HKD0</accession>
<sequence length="253" mass="28715">MCIKIVADKRLPTKISAKPDLRLLNNYYFHVPNTKPAIYCPMKPKFTFLLILAILLTQSCSTYLTHFENVSNTKESYNKILVVGRSKDNTARAAFENAVVNELAARGYTGVASFKNPQVLDITREYSDSELATIKANLLSAGYDGVIVTHLVSAEDYTEVLPGSVNTTYIPTRVGRFGRYISFYPYTTWEPDDYVSGVRYVFESSLFRLDANTTENMQWVGRFEFKDPMDIRKTVDKYAKELVGSLAENNMTR</sequence>
<gene>
    <name evidence="1" type="ORF">SAMN04490243_2843</name>
</gene>
<evidence type="ECO:0000313" key="2">
    <source>
        <dbReference type="Proteomes" id="UP000199534"/>
    </source>
</evidence>
<proteinExistence type="predicted"/>
<name>A0A1I6HKD0_9FLAO</name>
<protein>
    <recommendedName>
        <fullName evidence="3">DUF4136 domain-containing protein</fullName>
    </recommendedName>
</protein>
<dbReference type="STRING" id="400055.SAMN04490243_2843"/>
<dbReference type="EMBL" id="FOYQ01000002">
    <property type="protein sequence ID" value="SFR54902.1"/>
    <property type="molecule type" value="Genomic_DNA"/>
</dbReference>
<keyword evidence="2" id="KW-1185">Reference proteome</keyword>
<dbReference type="Proteomes" id="UP000199534">
    <property type="component" value="Unassembled WGS sequence"/>
</dbReference>